<dbReference type="KEGG" id="huw:FPZ11_08855"/>
<name>A0A5B8M9J1_9MICO</name>
<dbReference type="Gene3D" id="3.30.420.40">
    <property type="match status" value="2"/>
</dbReference>
<gene>
    <name evidence="2" type="ORF">FPZ11_08855</name>
</gene>
<evidence type="ECO:0000313" key="3">
    <source>
        <dbReference type="Proteomes" id="UP000320216"/>
    </source>
</evidence>
<comment type="similarity">
    <text evidence="1">Belongs to the ROK (NagC/XylR) family.</text>
</comment>
<dbReference type="PANTHER" id="PTHR18964">
    <property type="entry name" value="ROK (REPRESSOR, ORF, KINASE) FAMILY"/>
    <property type="match status" value="1"/>
</dbReference>
<protein>
    <submittedName>
        <fullName evidence="2">ROK family transcriptional regulator</fullName>
    </submittedName>
</protein>
<organism evidence="2 3">
    <name type="scientific">Humibacter ginsenosidimutans</name>
    <dbReference type="NCBI Taxonomy" id="2599293"/>
    <lineage>
        <taxon>Bacteria</taxon>
        <taxon>Bacillati</taxon>
        <taxon>Actinomycetota</taxon>
        <taxon>Actinomycetes</taxon>
        <taxon>Micrococcales</taxon>
        <taxon>Microbacteriaceae</taxon>
        <taxon>Humibacter</taxon>
    </lineage>
</organism>
<dbReference type="InterPro" id="IPR036388">
    <property type="entry name" value="WH-like_DNA-bd_sf"/>
</dbReference>
<dbReference type="SUPFAM" id="SSF46785">
    <property type="entry name" value="Winged helix' DNA-binding domain"/>
    <property type="match status" value="1"/>
</dbReference>
<dbReference type="InterPro" id="IPR036390">
    <property type="entry name" value="WH_DNA-bd_sf"/>
</dbReference>
<dbReference type="Gene3D" id="1.10.10.10">
    <property type="entry name" value="Winged helix-like DNA-binding domain superfamily/Winged helix DNA-binding domain"/>
    <property type="match status" value="1"/>
</dbReference>
<dbReference type="PANTHER" id="PTHR18964:SF149">
    <property type="entry name" value="BIFUNCTIONAL UDP-N-ACETYLGLUCOSAMINE 2-EPIMERASE_N-ACETYLMANNOSAMINE KINASE"/>
    <property type="match status" value="1"/>
</dbReference>
<sequence>MRAGSNLPAVGGYNQAVILDAVRRATEGVSRIEVATSTGLSAQTVTNIVRRLIHDGLVMEAGTRGNGVGKPRTILRLEPGGRFAVGVHLDPSVITLVLLNLAGEVVAHRTLKTTPEARASRTVARIARAVSELVTRSGVDAERIMGVGIAAPGPIDTATGVVLNPPLLTGWHDVPVRDELAAALGLPVILEKDVTAAVIAELWMDTAGERTDTAFMYCGTGIGLGVISGGEVLRGFSNNAGDVGSIIVGDISSEVEGEDSTSRGRLGWALSPRLMVDHAIEDGVVEGDAATMTIAEVAAAYAQMLRSDDDPRVARFVDAAVTEIARAMLILVNLLDVDHVVFGGPYFAPLSEAVLGRVPDLVMGSPLYRLPHEVTFSESTIGEDVAAIGAACLVLDDILSPRPQAFLIGR</sequence>
<dbReference type="OrthoDB" id="4083144at2"/>
<dbReference type="InterPro" id="IPR000600">
    <property type="entry name" value="ROK"/>
</dbReference>
<evidence type="ECO:0000313" key="2">
    <source>
        <dbReference type="EMBL" id="QDZ16791.1"/>
    </source>
</evidence>
<accession>A0A5B8M9J1</accession>
<dbReference type="AlphaFoldDB" id="A0A5B8M9J1"/>
<dbReference type="InterPro" id="IPR043129">
    <property type="entry name" value="ATPase_NBD"/>
</dbReference>
<dbReference type="CDD" id="cd23763">
    <property type="entry name" value="ASKHA_ATPase_ROK"/>
    <property type="match status" value="1"/>
</dbReference>
<keyword evidence="3" id="KW-1185">Reference proteome</keyword>
<dbReference type="EMBL" id="CP042305">
    <property type="protein sequence ID" value="QDZ16791.1"/>
    <property type="molecule type" value="Genomic_DNA"/>
</dbReference>
<evidence type="ECO:0000256" key="1">
    <source>
        <dbReference type="ARBA" id="ARBA00006479"/>
    </source>
</evidence>
<reference evidence="2 3" key="1">
    <citation type="submission" date="2019-07" db="EMBL/GenBank/DDBJ databases">
        <title>Full genome sequence of Humibacter sp. WJ7-1.</title>
        <authorList>
            <person name="Im W.-T."/>
        </authorList>
    </citation>
    <scope>NUCLEOTIDE SEQUENCE [LARGE SCALE GENOMIC DNA]</scope>
    <source>
        <strain evidence="2 3">WJ7-1</strain>
    </source>
</reference>
<proteinExistence type="inferred from homology"/>
<dbReference type="Pfam" id="PF00480">
    <property type="entry name" value="ROK"/>
    <property type="match status" value="1"/>
</dbReference>
<dbReference type="SUPFAM" id="SSF53067">
    <property type="entry name" value="Actin-like ATPase domain"/>
    <property type="match status" value="1"/>
</dbReference>
<dbReference type="Proteomes" id="UP000320216">
    <property type="component" value="Chromosome"/>
</dbReference>